<evidence type="ECO:0000259" key="1">
    <source>
        <dbReference type="PROSITE" id="PS50883"/>
    </source>
</evidence>
<dbReference type="PATRIC" id="fig|465721.4.peg.1596"/>
<dbReference type="STRING" id="465721.ACG33_07540"/>
<dbReference type="CDD" id="cd01948">
    <property type="entry name" value="EAL"/>
    <property type="match status" value="1"/>
</dbReference>
<proteinExistence type="predicted"/>
<dbReference type="SMART" id="SM00052">
    <property type="entry name" value="EAL"/>
    <property type="match status" value="1"/>
</dbReference>
<dbReference type="InterPro" id="IPR035919">
    <property type="entry name" value="EAL_sf"/>
</dbReference>
<dbReference type="Gene3D" id="3.20.20.450">
    <property type="entry name" value="EAL domain"/>
    <property type="match status" value="1"/>
</dbReference>
<reference evidence="2 3" key="1">
    <citation type="submission" date="2015-06" db="EMBL/GenBank/DDBJ databases">
        <title>A Comprehensive Approach to Explore the Metabolic and Phylogenetic Diversity of Bacterial Steroid Degradation in the Environment: Testosterone as an Example.</title>
        <authorList>
            <person name="Yang F.-C."/>
            <person name="Chen Y.-L."/>
            <person name="Yu C.-P."/>
            <person name="Tang S.-L."/>
            <person name="Wang P.-H."/>
            <person name="Ismail W."/>
            <person name="Wang C.-H."/>
            <person name="Yang C.-Y."/>
            <person name="Chiang Y.-R."/>
        </authorList>
    </citation>
    <scope>NUCLEOTIDE SEQUENCE [LARGE SCALE GENOMIC DNA]</scope>
    <source>
        <strain evidence="2 3">DSM 18526</strain>
    </source>
</reference>
<dbReference type="SUPFAM" id="SSF141868">
    <property type="entry name" value="EAL domain-like"/>
    <property type="match status" value="1"/>
</dbReference>
<keyword evidence="3" id="KW-1185">Reference proteome</keyword>
<dbReference type="Proteomes" id="UP000070250">
    <property type="component" value="Chromosome"/>
</dbReference>
<dbReference type="RefSeq" id="WP_210399215.1">
    <property type="nucleotide sequence ID" value="NZ_CP011971.1"/>
</dbReference>
<evidence type="ECO:0000313" key="2">
    <source>
        <dbReference type="EMBL" id="AMN46951.1"/>
    </source>
</evidence>
<dbReference type="PROSITE" id="PS50883">
    <property type="entry name" value="EAL"/>
    <property type="match status" value="1"/>
</dbReference>
<dbReference type="InterPro" id="IPR001633">
    <property type="entry name" value="EAL_dom"/>
</dbReference>
<evidence type="ECO:0000313" key="3">
    <source>
        <dbReference type="Proteomes" id="UP000070250"/>
    </source>
</evidence>
<sequence>MKRELLEAVAERRLNLHYQPKFRLDSGELQGVEALLRWRSESGAWIAPAVFTPILERSGAIHEVCHWVFERAATDSAYWLQCGHDVRRIAINISPVQLRGRDGPLSILDLCTDWPAGKVQLDVELTESALIANNREVVDLFKRLSERNVIVALDDFGCGYSSLSLLADLPVDHLKIDRTFTSLLLCNRRVEKVVQAIVGLAHELGMKIVAEGIETIDQLNRVRALGIEIGQGFLFSRALDRESLLDFLALATPALQRSRGAHGSSISRV</sequence>
<dbReference type="PANTHER" id="PTHR33121:SF70">
    <property type="entry name" value="SIGNALING PROTEIN YKOW"/>
    <property type="match status" value="1"/>
</dbReference>
<dbReference type="PANTHER" id="PTHR33121">
    <property type="entry name" value="CYCLIC DI-GMP PHOSPHODIESTERASE PDEF"/>
    <property type="match status" value="1"/>
</dbReference>
<dbReference type="GO" id="GO:0071111">
    <property type="term" value="F:cyclic-guanylate-specific phosphodiesterase activity"/>
    <property type="evidence" value="ECO:0007669"/>
    <property type="project" value="InterPro"/>
</dbReference>
<name>A0A127FBD6_STEDE</name>
<feature type="domain" description="EAL" evidence="1">
    <location>
        <begin position="1"/>
        <end position="252"/>
    </location>
</feature>
<organism evidence="2 3">
    <name type="scientific">Steroidobacter denitrificans</name>
    <dbReference type="NCBI Taxonomy" id="465721"/>
    <lineage>
        <taxon>Bacteria</taxon>
        <taxon>Pseudomonadati</taxon>
        <taxon>Pseudomonadota</taxon>
        <taxon>Gammaproteobacteria</taxon>
        <taxon>Steroidobacterales</taxon>
        <taxon>Steroidobacteraceae</taxon>
        <taxon>Steroidobacter</taxon>
    </lineage>
</organism>
<accession>A0A127FBD6</accession>
<gene>
    <name evidence="2" type="ORF">ACG33_07540</name>
</gene>
<dbReference type="AlphaFoldDB" id="A0A127FBD6"/>
<dbReference type="EMBL" id="CP011971">
    <property type="protein sequence ID" value="AMN46951.1"/>
    <property type="molecule type" value="Genomic_DNA"/>
</dbReference>
<dbReference type="KEGG" id="sdf:ACG33_07540"/>
<dbReference type="Pfam" id="PF00563">
    <property type="entry name" value="EAL"/>
    <property type="match status" value="1"/>
</dbReference>
<dbReference type="InterPro" id="IPR050706">
    <property type="entry name" value="Cyclic-di-GMP_PDE-like"/>
</dbReference>
<protein>
    <recommendedName>
        <fullName evidence="1">EAL domain-containing protein</fullName>
    </recommendedName>
</protein>